<keyword evidence="3 4" id="KW-0975">Bacterial flagellum</keyword>
<evidence type="ECO:0000256" key="2">
    <source>
        <dbReference type="ARBA" id="ARBA00009677"/>
    </source>
</evidence>
<evidence type="ECO:0000256" key="3">
    <source>
        <dbReference type="ARBA" id="ARBA00023143"/>
    </source>
</evidence>
<feature type="domain" description="Flagellar basal body rod protein N-terminal" evidence="5">
    <location>
        <begin position="5"/>
        <end position="35"/>
    </location>
</feature>
<comment type="subcellular location">
    <subcellularLocation>
        <location evidence="1 4">Bacterial flagellum basal body</location>
    </subcellularLocation>
</comment>
<reference evidence="8" key="1">
    <citation type="submission" date="2022-08" db="EMBL/GenBank/DDBJ databases">
        <title>Draft genome sequence of Lysinibacillus sp. strain KH24.</title>
        <authorList>
            <person name="Kanbe H."/>
            <person name="Itoh H."/>
        </authorList>
    </citation>
    <scope>NUCLEOTIDE SEQUENCE</scope>
    <source>
        <strain evidence="8">KH24</strain>
    </source>
</reference>
<dbReference type="PANTHER" id="PTHR30435">
    <property type="entry name" value="FLAGELLAR PROTEIN"/>
    <property type="match status" value="1"/>
</dbReference>
<dbReference type="PANTHER" id="PTHR30435:SF1">
    <property type="entry name" value="FLAGELLAR HOOK PROTEIN FLGE"/>
    <property type="match status" value="1"/>
</dbReference>
<dbReference type="NCBIfam" id="NF009278">
    <property type="entry name" value="PRK12636.1"/>
    <property type="match status" value="1"/>
</dbReference>
<feature type="domain" description="Flagellar hook protein FlgE/F/G-like D1" evidence="7">
    <location>
        <begin position="96"/>
        <end position="222"/>
    </location>
</feature>
<comment type="function">
    <text evidence="4">A flexible structure which links the flagellar filament to the drive apparatus in the basal body.</text>
</comment>
<dbReference type="RefSeq" id="WP_264987120.1">
    <property type="nucleotide sequence ID" value="NZ_BRZA01000001.1"/>
</dbReference>
<comment type="caution">
    <text evidence="8">The sequence shown here is derived from an EMBL/GenBank/DDBJ whole genome shotgun (WGS) entry which is preliminary data.</text>
</comment>
<evidence type="ECO:0000259" key="5">
    <source>
        <dbReference type="Pfam" id="PF00460"/>
    </source>
</evidence>
<dbReference type="InterPro" id="IPR037925">
    <property type="entry name" value="FlgE/F/G-like"/>
</dbReference>
<dbReference type="Proteomes" id="UP001065593">
    <property type="component" value="Unassembled WGS sequence"/>
</dbReference>
<dbReference type="SUPFAM" id="SSF117143">
    <property type="entry name" value="Flagellar hook protein flgE"/>
    <property type="match status" value="1"/>
</dbReference>
<dbReference type="InterPro" id="IPR053967">
    <property type="entry name" value="LlgE_F_G-like_D1"/>
</dbReference>
<name>A0ABQ5NGJ5_9BACI</name>
<proteinExistence type="inferred from homology"/>
<evidence type="ECO:0000256" key="1">
    <source>
        <dbReference type="ARBA" id="ARBA00004117"/>
    </source>
</evidence>
<dbReference type="NCBIfam" id="TIGR03506">
    <property type="entry name" value="FlgEFG_subfam"/>
    <property type="match status" value="1"/>
</dbReference>
<sequence>MLRSMYSGISGLRNFQTKLDVIGNNIANVNTHGFKKGRVIFKDLMSQTQSGASGPTGTLGGVNARQVGLGSQLAAIDTIHSGGSLQSTGRVLDIGIEGEGFFIATGYDANSTGPITPITDLKYTRAGNFYLDKDGFLVNADGRYMLAVTTQQGSSPAQPSWDPTNPDDMGNYQDLTPTGGTAVDPAPVVTSGNDPAAIGDTGYIQIPTNAQQMSIATDGKVTFTGSDGVLYYAGQLVMAKFANPGGLQKDGSNYYIPTANSGEAFYAAGTNDGMGKAVSGTLEMSNVDLSEEFTDMIVAQRGFQANTRIITTSDEILQELVNLKR</sequence>
<dbReference type="InterPro" id="IPR010930">
    <property type="entry name" value="Flg_bb/hook_C_dom"/>
</dbReference>
<organism evidence="8 9">
    <name type="scientific">Lysinibacillus piscis</name>
    <dbReference type="NCBI Taxonomy" id="2518931"/>
    <lineage>
        <taxon>Bacteria</taxon>
        <taxon>Bacillati</taxon>
        <taxon>Bacillota</taxon>
        <taxon>Bacilli</taxon>
        <taxon>Bacillales</taxon>
        <taxon>Bacillaceae</taxon>
        <taxon>Lysinibacillus</taxon>
    </lineage>
</organism>
<dbReference type="Pfam" id="PF00460">
    <property type="entry name" value="Flg_bb_rod"/>
    <property type="match status" value="1"/>
</dbReference>
<evidence type="ECO:0000259" key="6">
    <source>
        <dbReference type="Pfam" id="PF06429"/>
    </source>
</evidence>
<keyword evidence="9" id="KW-1185">Reference proteome</keyword>
<keyword evidence="8" id="KW-0282">Flagellum</keyword>
<comment type="similarity">
    <text evidence="2 4">Belongs to the flagella basal body rod proteins family.</text>
</comment>
<evidence type="ECO:0000259" key="7">
    <source>
        <dbReference type="Pfam" id="PF22692"/>
    </source>
</evidence>
<gene>
    <name evidence="8" type="primary">flgE</name>
    <name evidence="8" type="ORF">LYSBPC_05220</name>
</gene>
<dbReference type="InterPro" id="IPR020013">
    <property type="entry name" value="Flagellar_FlgE/F/G"/>
</dbReference>
<protein>
    <recommendedName>
        <fullName evidence="4">Flagellar hook protein FlgE</fullName>
    </recommendedName>
</protein>
<dbReference type="Pfam" id="PF06429">
    <property type="entry name" value="Flg_bbr_C"/>
    <property type="match status" value="1"/>
</dbReference>
<evidence type="ECO:0000256" key="4">
    <source>
        <dbReference type="RuleBase" id="RU362116"/>
    </source>
</evidence>
<feature type="domain" description="Flagellar basal-body/hook protein C-terminal" evidence="6">
    <location>
        <begin position="279"/>
        <end position="323"/>
    </location>
</feature>
<dbReference type="Pfam" id="PF22692">
    <property type="entry name" value="LlgE_F_G_D1"/>
    <property type="match status" value="1"/>
</dbReference>
<evidence type="ECO:0000313" key="9">
    <source>
        <dbReference type="Proteomes" id="UP001065593"/>
    </source>
</evidence>
<evidence type="ECO:0000313" key="8">
    <source>
        <dbReference type="EMBL" id="GLC87395.1"/>
    </source>
</evidence>
<accession>A0ABQ5NGJ5</accession>
<dbReference type="InterPro" id="IPR001444">
    <property type="entry name" value="Flag_bb_rod_N"/>
</dbReference>
<keyword evidence="8" id="KW-0969">Cilium</keyword>
<dbReference type="EMBL" id="BRZA01000001">
    <property type="protein sequence ID" value="GLC87395.1"/>
    <property type="molecule type" value="Genomic_DNA"/>
</dbReference>
<keyword evidence="8" id="KW-0966">Cell projection</keyword>